<evidence type="ECO:0008006" key="3">
    <source>
        <dbReference type="Google" id="ProtNLM"/>
    </source>
</evidence>
<keyword evidence="2" id="KW-1185">Reference proteome</keyword>
<name>A0ABT7LPR0_9BURK</name>
<sequence length="191" mass="20101">MSNDKLLSNMDRAVLCMPLELAFAGDVAQSQYHDRVQALIRRIDAAEAEKQAPSDDFVEGFKLGAMPALCGAEKQANPGFDECIASGESCSYGPHGPSGEMQCCNCGKAKAEKQAGPEAVHASVPAAGWKLVPVEPDESMVAAGYDATRKEDGTPQFFKDGFCLGHAAKIYLAMLAAAPATSLQSEEGRGS</sequence>
<accession>A0ABT7LPR0</accession>
<evidence type="ECO:0000313" key="2">
    <source>
        <dbReference type="Proteomes" id="UP001238603"/>
    </source>
</evidence>
<evidence type="ECO:0000313" key="1">
    <source>
        <dbReference type="EMBL" id="MDL5034404.1"/>
    </source>
</evidence>
<comment type="caution">
    <text evidence="1">The sequence shown here is derived from an EMBL/GenBank/DDBJ whole genome shotgun (WGS) entry which is preliminary data.</text>
</comment>
<organism evidence="1 2">
    <name type="scientific">Roseateles subflavus</name>
    <dbReference type="NCBI Taxonomy" id="3053353"/>
    <lineage>
        <taxon>Bacteria</taxon>
        <taxon>Pseudomonadati</taxon>
        <taxon>Pseudomonadota</taxon>
        <taxon>Betaproteobacteria</taxon>
        <taxon>Burkholderiales</taxon>
        <taxon>Sphaerotilaceae</taxon>
        <taxon>Roseateles</taxon>
    </lineage>
</organism>
<dbReference type="Proteomes" id="UP001238603">
    <property type="component" value="Unassembled WGS sequence"/>
</dbReference>
<protein>
    <recommendedName>
        <fullName evidence="3">Phage protein</fullName>
    </recommendedName>
</protein>
<proteinExistence type="predicted"/>
<reference evidence="1 2" key="1">
    <citation type="submission" date="2023-06" db="EMBL/GenBank/DDBJ databases">
        <title>Pelomonas sp. APW6 16S ribosomal RNA gene genome sequencing and assembly.</title>
        <authorList>
            <person name="Woo H."/>
        </authorList>
    </citation>
    <scope>NUCLEOTIDE SEQUENCE [LARGE SCALE GENOMIC DNA]</scope>
    <source>
        <strain evidence="1 2">APW6</strain>
    </source>
</reference>
<dbReference type="EMBL" id="JASVDS010000008">
    <property type="protein sequence ID" value="MDL5034404.1"/>
    <property type="molecule type" value="Genomic_DNA"/>
</dbReference>
<dbReference type="RefSeq" id="WP_285984479.1">
    <property type="nucleotide sequence ID" value="NZ_JASVDS010000008.1"/>
</dbReference>
<gene>
    <name evidence="1" type="ORF">QRD43_21050</name>
</gene>